<dbReference type="EMBL" id="JYDI01000034">
    <property type="protein sequence ID" value="KRY57208.1"/>
    <property type="molecule type" value="Genomic_DNA"/>
</dbReference>
<sequence>MTRKPFEELMNALPFERTELAIGIDFDPPIPPIVCVFMLMSVKCNHLELVADITGIVLVHLATCYLSASVIWFQVNAIGQLLQFPSDQLIFEAAVLQLQLEDVLRYCGTGEN</sequence>
<accession>A0A0V1D745</accession>
<evidence type="ECO:0000313" key="1">
    <source>
        <dbReference type="EMBL" id="KRY57208.1"/>
    </source>
</evidence>
<proteinExistence type="predicted"/>
<gene>
    <name evidence="1" type="ORF">T03_11993</name>
</gene>
<dbReference type="AlphaFoldDB" id="A0A0V1D745"/>
<evidence type="ECO:0000313" key="2">
    <source>
        <dbReference type="Proteomes" id="UP000054653"/>
    </source>
</evidence>
<protein>
    <submittedName>
        <fullName evidence="1">Uncharacterized protein</fullName>
    </submittedName>
</protein>
<comment type="caution">
    <text evidence="1">The sequence shown here is derived from an EMBL/GenBank/DDBJ whole genome shotgun (WGS) entry which is preliminary data.</text>
</comment>
<keyword evidence="2" id="KW-1185">Reference proteome</keyword>
<dbReference type="Proteomes" id="UP000054653">
    <property type="component" value="Unassembled WGS sequence"/>
</dbReference>
<name>A0A0V1D745_TRIBR</name>
<reference evidence="1 2" key="1">
    <citation type="submission" date="2015-01" db="EMBL/GenBank/DDBJ databases">
        <title>Evolution of Trichinella species and genotypes.</title>
        <authorList>
            <person name="Korhonen P.K."/>
            <person name="Edoardo P."/>
            <person name="Giuseppe L.R."/>
            <person name="Gasser R.B."/>
        </authorList>
    </citation>
    <scope>NUCLEOTIDE SEQUENCE [LARGE SCALE GENOMIC DNA]</scope>
    <source>
        <strain evidence="1">ISS120</strain>
    </source>
</reference>
<organism evidence="1 2">
    <name type="scientific">Trichinella britovi</name>
    <name type="common">Parasitic roundworm</name>
    <dbReference type="NCBI Taxonomy" id="45882"/>
    <lineage>
        <taxon>Eukaryota</taxon>
        <taxon>Metazoa</taxon>
        <taxon>Ecdysozoa</taxon>
        <taxon>Nematoda</taxon>
        <taxon>Enoplea</taxon>
        <taxon>Dorylaimia</taxon>
        <taxon>Trichinellida</taxon>
        <taxon>Trichinellidae</taxon>
        <taxon>Trichinella</taxon>
    </lineage>
</organism>